<organism evidence="1">
    <name type="scientific">Arion vulgaris</name>
    <dbReference type="NCBI Taxonomy" id="1028688"/>
    <lineage>
        <taxon>Eukaryota</taxon>
        <taxon>Metazoa</taxon>
        <taxon>Spiralia</taxon>
        <taxon>Lophotrochozoa</taxon>
        <taxon>Mollusca</taxon>
        <taxon>Gastropoda</taxon>
        <taxon>Heterobranchia</taxon>
        <taxon>Euthyneura</taxon>
        <taxon>Panpulmonata</taxon>
        <taxon>Eupulmonata</taxon>
        <taxon>Stylommatophora</taxon>
        <taxon>Helicina</taxon>
        <taxon>Arionoidea</taxon>
        <taxon>Arionidae</taxon>
        <taxon>Arion</taxon>
    </lineage>
</organism>
<accession>A0A0B7AW89</accession>
<dbReference type="EMBL" id="HACG01037436">
    <property type="protein sequence ID" value="CEK84301.1"/>
    <property type="molecule type" value="Transcribed_RNA"/>
</dbReference>
<dbReference type="AlphaFoldDB" id="A0A0B7AW89"/>
<dbReference type="EMBL" id="HACG01037439">
    <property type="protein sequence ID" value="CEK84304.1"/>
    <property type="molecule type" value="Transcribed_RNA"/>
</dbReference>
<protein>
    <submittedName>
        <fullName evidence="1">Uncharacterized protein</fullName>
    </submittedName>
</protein>
<evidence type="ECO:0000313" key="2">
    <source>
        <dbReference type="EMBL" id="CEK84303.1"/>
    </source>
</evidence>
<evidence type="ECO:0000313" key="1">
    <source>
        <dbReference type="EMBL" id="CEK84301.1"/>
    </source>
</evidence>
<proteinExistence type="predicted"/>
<evidence type="ECO:0000313" key="3">
    <source>
        <dbReference type="EMBL" id="CEK84304.1"/>
    </source>
</evidence>
<reference evidence="1" key="1">
    <citation type="submission" date="2014-12" db="EMBL/GenBank/DDBJ databases">
        <title>Insight into the proteome of Arion vulgaris.</title>
        <authorList>
            <person name="Aradska J."/>
            <person name="Bulat T."/>
            <person name="Smidak R."/>
            <person name="Sarate P."/>
            <person name="Gangsoo J."/>
            <person name="Sialana F."/>
            <person name="Bilban M."/>
            <person name="Lubec G."/>
        </authorList>
    </citation>
    <scope>NUCLEOTIDE SEQUENCE</scope>
    <source>
        <tissue evidence="1">Skin</tissue>
    </source>
</reference>
<gene>
    <name evidence="1" type="primary">ORF141927</name>
    <name evidence="2" type="synonym">ORF141934</name>
    <name evidence="3" type="synonym">ORF141939</name>
</gene>
<sequence>MYACILSDSLSIIQKMEAGLMSRKEIESLQRSTICIMTFIFVLEYIGVNETANRPSC</sequence>
<dbReference type="EMBL" id="HACG01037438">
    <property type="protein sequence ID" value="CEK84303.1"/>
    <property type="molecule type" value="Transcribed_RNA"/>
</dbReference>
<name>A0A0B7AW89_9EUPU</name>